<reference evidence="2" key="1">
    <citation type="submission" date="2015-02" db="EMBL/GenBank/DDBJ databases">
        <title>Draft Genome of Frankia sp. CpI1-S.</title>
        <authorList>
            <person name="Oshone R.T."/>
            <person name="Ngom M."/>
            <person name="Ghodhbane-Gtari F."/>
            <person name="Gtari M."/>
            <person name="Morris K."/>
            <person name="Thomas K."/>
            <person name="Sen A."/>
            <person name="Tisa L.S."/>
        </authorList>
    </citation>
    <scope>NUCLEOTIDE SEQUENCE [LARGE SCALE GENOMIC DNA]</scope>
    <source>
        <strain evidence="2">CpI1-S</strain>
    </source>
</reference>
<reference evidence="1 2" key="2">
    <citation type="journal article" date="2016" name="Genome Announc.">
        <title>Permanent Draft Genome Sequences for Two Variants of Frankia sp. Strain CpI1, the First Frankia Strain Isolated from Root Nodules of Comptonia peregrina.</title>
        <authorList>
            <person name="Oshone R."/>
            <person name="Hurst S.G.IV."/>
            <person name="Abebe-Akele F."/>
            <person name="Simpson S."/>
            <person name="Morris K."/>
            <person name="Thomas W.K."/>
            <person name="Tisa L.S."/>
        </authorList>
    </citation>
    <scope>NUCLEOTIDE SEQUENCE [LARGE SCALE GENOMIC DNA]</scope>
    <source>
        <strain evidence="2">CpI1-S</strain>
    </source>
</reference>
<dbReference type="SUPFAM" id="SSF54593">
    <property type="entry name" value="Glyoxalase/Bleomycin resistance protein/Dihydroxybiphenyl dioxygenase"/>
    <property type="match status" value="1"/>
</dbReference>
<dbReference type="Gene3D" id="3.10.180.10">
    <property type="entry name" value="2,3-Dihydroxybiphenyl 1,2-Dioxygenase, domain 1"/>
    <property type="match status" value="1"/>
</dbReference>
<dbReference type="EMBL" id="JYFN01000006">
    <property type="protein sequence ID" value="KJE24408.1"/>
    <property type="molecule type" value="Genomic_DNA"/>
</dbReference>
<gene>
    <name evidence="1" type="ORF">FF36_01135</name>
</gene>
<sequence length="117" mass="12579">MSPIREVLARVYVESLDDVLPLYQRLASDAPTRRFRFRDVELAWVGPFLLVAGTPAALAPLRNRAATVLVDDLDAVAATIVSAGGALLEGPGESPNGSRLIAEHPDGTVFEYLHIVT</sequence>
<comment type="caution">
    <text evidence="1">The sequence shown here is derived from an EMBL/GenBank/DDBJ whole genome shotgun (WGS) entry which is preliminary data.</text>
</comment>
<dbReference type="OrthoDB" id="1492945at2"/>
<dbReference type="AlphaFoldDB" id="A0A0D8BJH7"/>
<evidence type="ECO:0000313" key="2">
    <source>
        <dbReference type="Proteomes" id="UP000032545"/>
    </source>
</evidence>
<keyword evidence="2" id="KW-1185">Reference proteome</keyword>
<evidence type="ECO:0000313" key="1">
    <source>
        <dbReference type="EMBL" id="KJE24408.1"/>
    </source>
</evidence>
<evidence type="ECO:0008006" key="3">
    <source>
        <dbReference type="Google" id="ProtNLM"/>
    </source>
</evidence>
<proteinExistence type="predicted"/>
<name>A0A0D8BJH7_9ACTN</name>
<dbReference type="PATRIC" id="fig|1502723.3.peg.4916"/>
<accession>A0A0D8BJH7</accession>
<dbReference type="InterPro" id="IPR029068">
    <property type="entry name" value="Glyas_Bleomycin-R_OHBP_Dase"/>
</dbReference>
<organism evidence="1 2">
    <name type="scientific">Frankia torreyi</name>
    <dbReference type="NCBI Taxonomy" id="1856"/>
    <lineage>
        <taxon>Bacteria</taxon>
        <taxon>Bacillati</taxon>
        <taxon>Actinomycetota</taxon>
        <taxon>Actinomycetes</taxon>
        <taxon>Frankiales</taxon>
        <taxon>Frankiaceae</taxon>
        <taxon>Frankia</taxon>
    </lineage>
</organism>
<dbReference type="RefSeq" id="WP_044883896.1">
    <property type="nucleotide sequence ID" value="NZ_JYFN01000006.1"/>
</dbReference>
<protein>
    <recommendedName>
        <fullName evidence="3">VOC domain-containing protein</fullName>
    </recommendedName>
</protein>
<dbReference type="Proteomes" id="UP000032545">
    <property type="component" value="Unassembled WGS sequence"/>
</dbReference>